<keyword evidence="2" id="KW-0812">Transmembrane</keyword>
<dbReference type="InterPro" id="IPR025327">
    <property type="entry name" value="DUF4233"/>
</dbReference>
<feature type="compositionally biased region" description="Acidic residues" evidence="1">
    <location>
        <begin position="133"/>
        <end position="145"/>
    </location>
</feature>
<dbReference type="Proteomes" id="UP000320209">
    <property type="component" value="Unassembled WGS sequence"/>
</dbReference>
<dbReference type="AlphaFoldDB" id="A0A543AAI5"/>
<accession>A0A543AAI5</accession>
<feature type="region of interest" description="Disordered" evidence="1">
    <location>
        <begin position="128"/>
        <end position="152"/>
    </location>
</feature>
<name>A0A543AAI5_9ACTN</name>
<proteinExistence type="predicted"/>
<gene>
    <name evidence="3" type="ORF">FB381_3495</name>
</gene>
<evidence type="ECO:0000256" key="2">
    <source>
        <dbReference type="SAM" id="Phobius"/>
    </source>
</evidence>
<feature type="transmembrane region" description="Helical" evidence="2">
    <location>
        <begin position="68"/>
        <end position="98"/>
    </location>
</feature>
<evidence type="ECO:0000313" key="3">
    <source>
        <dbReference type="EMBL" id="TQL69585.1"/>
    </source>
</evidence>
<keyword evidence="4" id="KW-1185">Reference proteome</keyword>
<dbReference type="EMBL" id="VFOV01000001">
    <property type="protein sequence ID" value="TQL69585.1"/>
    <property type="molecule type" value="Genomic_DNA"/>
</dbReference>
<reference evidence="3 4" key="1">
    <citation type="submission" date="2019-06" db="EMBL/GenBank/DDBJ databases">
        <title>Sequencing the genomes of 1000 actinobacteria strains.</title>
        <authorList>
            <person name="Klenk H.-P."/>
        </authorList>
    </citation>
    <scope>NUCLEOTIDE SEQUENCE [LARGE SCALE GENOMIC DNA]</scope>
    <source>
        <strain evidence="3 4">DSM 25218</strain>
    </source>
</reference>
<keyword evidence="2" id="KW-0472">Membrane</keyword>
<sequence length="152" mass="16030">MASEREKSPRRGMCAAIVSMEGLAVALASPVMISIGGVSAGLAVPLGLGFFVACILVAGMLRRPWAYWLGWALQVVAIAMGFLISIMFVIGVIFAILWGMGDLLGRKIDRERAAAFAELDRIIAREEAAEQGASDDADASDDAVSDDSASRP</sequence>
<protein>
    <submittedName>
        <fullName evidence="3">Uncharacterized protein DUF4233</fullName>
    </submittedName>
</protein>
<feature type="transmembrane region" description="Helical" evidence="2">
    <location>
        <begin position="42"/>
        <end position="61"/>
    </location>
</feature>
<evidence type="ECO:0000313" key="4">
    <source>
        <dbReference type="Proteomes" id="UP000320209"/>
    </source>
</evidence>
<feature type="transmembrane region" description="Helical" evidence="2">
    <location>
        <begin position="12"/>
        <end position="36"/>
    </location>
</feature>
<comment type="caution">
    <text evidence="3">The sequence shown here is derived from an EMBL/GenBank/DDBJ whole genome shotgun (WGS) entry which is preliminary data.</text>
</comment>
<keyword evidence="2" id="KW-1133">Transmembrane helix</keyword>
<dbReference type="RefSeq" id="WP_246088166.1">
    <property type="nucleotide sequence ID" value="NZ_VFOV01000001.1"/>
</dbReference>
<evidence type="ECO:0000256" key="1">
    <source>
        <dbReference type="SAM" id="MobiDB-lite"/>
    </source>
</evidence>
<dbReference type="Pfam" id="PF14017">
    <property type="entry name" value="DUF4233"/>
    <property type="match status" value="1"/>
</dbReference>
<organism evidence="3 4">
    <name type="scientific">Nocardioides albertanoniae</name>
    <dbReference type="NCBI Taxonomy" id="1175486"/>
    <lineage>
        <taxon>Bacteria</taxon>
        <taxon>Bacillati</taxon>
        <taxon>Actinomycetota</taxon>
        <taxon>Actinomycetes</taxon>
        <taxon>Propionibacteriales</taxon>
        <taxon>Nocardioidaceae</taxon>
        <taxon>Nocardioides</taxon>
    </lineage>
</organism>